<proteinExistence type="predicted"/>
<organism evidence="2">
    <name type="scientific">Phytobacter massiliensis</name>
    <dbReference type="NCBI Taxonomy" id="1485952"/>
    <lineage>
        <taxon>Bacteria</taxon>
        <taxon>Pseudomonadati</taxon>
        <taxon>Pseudomonadota</taxon>
        <taxon>Gammaproteobacteria</taxon>
        <taxon>Enterobacterales</taxon>
        <taxon>Enterobacteriaceae</taxon>
        <taxon>Phytobacter</taxon>
    </lineage>
</organism>
<keyword evidence="1" id="KW-0472">Membrane</keyword>
<keyword evidence="1" id="KW-1133">Transmembrane helix</keyword>
<dbReference type="EMBL" id="CACRTZ010000033">
    <property type="protein sequence ID" value="VYU56318.1"/>
    <property type="molecule type" value="Genomic_DNA"/>
</dbReference>
<name>A0A6N3FVH2_9ENTR</name>
<evidence type="ECO:0000313" key="2">
    <source>
        <dbReference type="EMBL" id="VYU56318.1"/>
    </source>
</evidence>
<accession>A0A6N3FVH2</accession>
<dbReference type="AlphaFoldDB" id="A0A6N3FVH2"/>
<protein>
    <submittedName>
        <fullName evidence="2">Uncharacterized protein</fullName>
    </submittedName>
</protein>
<sequence length="88" mass="10122">MGFISAVLLVVFTVARDRTKVWMITFNWTVSHTHLLFMLETLSVDNRVSSPKASIVEGWVSDFLFLMVLCLVITFTQSRWIGLARDKQ</sequence>
<reference evidence="2" key="1">
    <citation type="submission" date="2019-11" db="EMBL/GenBank/DDBJ databases">
        <authorList>
            <person name="Feng L."/>
        </authorList>
    </citation>
    <scope>NUCLEOTIDE SEQUENCE</scope>
    <source>
        <strain evidence="2">EMassiliensisLFYP7</strain>
    </source>
</reference>
<evidence type="ECO:0000256" key="1">
    <source>
        <dbReference type="SAM" id="Phobius"/>
    </source>
</evidence>
<gene>
    <name evidence="2" type="ORF">EMLFYP7_02856</name>
</gene>
<keyword evidence="1" id="KW-0812">Transmembrane</keyword>
<feature type="transmembrane region" description="Helical" evidence="1">
    <location>
        <begin position="63"/>
        <end position="82"/>
    </location>
</feature>